<keyword evidence="3" id="KW-0238">DNA-binding</keyword>
<comment type="similarity">
    <text evidence="1">In the C-terminal section; belongs to the transposase 35 family.</text>
</comment>
<evidence type="ECO:0000259" key="5">
    <source>
        <dbReference type="Pfam" id="PF01385"/>
    </source>
</evidence>
<evidence type="ECO:0000259" key="6">
    <source>
        <dbReference type="Pfam" id="PF07282"/>
    </source>
</evidence>
<evidence type="ECO:0000313" key="7">
    <source>
        <dbReference type="EMBL" id="ABI23022.1"/>
    </source>
</evidence>
<feature type="domain" description="Cas12f1-like TNB" evidence="6">
    <location>
        <begin position="300"/>
        <end position="365"/>
    </location>
</feature>
<reference evidence="8 9" key="3">
    <citation type="journal article" date="2010" name="Proc. Natl. Acad. Sci. U.S.A.">
        <title>Enigmatic, ultrasmall, uncultivated Archaea.</title>
        <authorList>
            <person name="Baker B.J."/>
            <person name="Comolli L.R."/>
            <person name="Dick G.J."/>
            <person name="Hauser L.J."/>
            <person name="Hyatt D."/>
            <person name="Dill B.D."/>
            <person name="Land M.L."/>
            <person name="Verberkmoes N.C."/>
            <person name="Hettich R.L."/>
            <person name="Banfield J.F."/>
        </authorList>
    </citation>
    <scope>NUCLEOTIDE SEQUENCE [LARGE SCALE GENOMIC DNA]</scope>
    <source>
        <strain evidence="8">ARMAN-2</strain>
    </source>
</reference>
<dbReference type="GO" id="GO:0032196">
    <property type="term" value="P:transposition"/>
    <property type="evidence" value="ECO:0007669"/>
    <property type="project" value="UniProtKB-KW"/>
</dbReference>
<reference evidence="7" key="1">
    <citation type="journal article" date="2006" name="Science">
        <title>Lineages of acidophilic archaea revealed by community genomic analysis.</title>
        <authorList>
            <person name="Baker B.J."/>
            <person name="Tyson G.W."/>
            <person name="Webb R.I."/>
            <person name="Flanagan J."/>
            <person name="Hugenholtz P."/>
            <person name="Allen E.E."/>
            <person name="Banfield J.F."/>
        </authorList>
    </citation>
    <scope>NUCLEOTIDE SEQUENCE</scope>
</reference>
<dbReference type="NCBIfam" id="TIGR01766">
    <property type="entry name" value="IS200/IS605 family accessory protein TnpB-like domain"/>
    <property type="match status" value="1"/>
</dbReference>
<evidence type="ECO:0000256" key="3">
    <source>
        <dbReference type="ARBA" id="ARBA00023125"/>
    </source>
</evidence>
<accession>A0SNY2</accession>
<dbReference type="GO" id="GO:0003677">
    <property type="term" value="F:DNA binding"/>
    <property type="evidence" value="ECO:0007669"/>
    <property type="project" value="UniProtKB-KW"/>
</dbReference>
<dbReference type="Proteomes" id="UP000332487">
    <property type="component" value="Unassembled WGS sequence"/>
</dbReference>
<evidence type="ECO:0000313" key="8">
    <source>
        <dbReference type="EMBL" id="EET90217.1"/>
    </source>
</evidence>
<protein>
    <submittedName>
        <fullName evidence="7 8">Transposase</fullName>
    </submittedName>
</protein>
<evidence type="ECO:0000256" key="2">
    <source>
        <dbReference type="ARBA" id="ARBA00022578"/>
    </source>
</evidence>
<reference evidence="8 9" key="2">
    <citation type="journal article" date="2009" name="Genome Biol.">
        <title>Community-wide analysis of microbial genome sequence signatures.</title>
        <authorList>
            <person name="Dick G.J."/>
            <person name="Andersson A.F."/>
            <person name="Baker B.J."/>
            <person name="Simmons S.L."/>
            <person name="Thomas B.C."/>
            <person name="Yelton A.P."/>
            <person name="Banfield J.F."/>
        </authorList>
    </citation>
    <scope>NUCLEOTIDE SEQUENCE [LARGE SCALE GENOMIC DNA]</scope>
    <source>
        <strain evidence="8">ARMAN-2</strain>
    </source>
</reference>
<evidence type="ECO:0000313" key="9">
    <source>
        <dbReference type="Proteomes" id="UP000332487"/>
    </source>
</evidence>
<dbReference type="NCBIfam" id="NF040570">
    <property type="entry name" value="guided_TnpB"/>
    <property type="match status" value="1"/>
</dbReference>
<feature type="domain" description="Probable transposase IS891/IS1136/IS1341" evidence="5">
    <location>
        <begin position="176"/>
        <end position="278"/>
    </location>
</feature>
<evidence type="ECO:0000256" key="1">
    <source>
        <dbReference type="ARBA" id="ARBA00008761"/>
    </source>
</evidence>
<dbReference type="GO" id="GO:0006310">
    <property type="term" value="P:DNA recombination"/>
    <property type="evidence" value="ECO:0007669"/>
    <property type="project" value="UniProtKB-KW"/>
</dbReference>
<name>A0SNY2_MICA2</name>
<dbReference type="InterPro" id="IPR010095">
    <property type="entry name" value="Cas12f1-like_TNB"/>
</dbReference>
<dbReference type="InterPro" id="IPR001959">
    <property type="entry name" value="Transposase"/>
</dbReference>
<proteinExistence type="inferred from homology"/>
<gene>
    <name evidence="8" type="ORF">UNLARM2_0655</name>
</gene>
<keyword evidence="9" id="KW-1185">Reference proteome</keyword>
<keyword evidence="2" id="KW-0815">Transposition</keyword>
<dbReference type="Pfam" id="PF07282">
    <property type="entry name" value="Cas12f1-like_TNB"/>
    <property type="match status" value="1"/>
</dbReference>
<dbReference type="AlphaFoldDB" id="A0SNY2"/>
<evidence type="ECO:0000256" key="4">
    <source>
        <dbReference type="ARBA" id="ARBA00023172"/>
    </source>
</evidence>
<organism evidence="7">
    <name type="scientific">Candidatus Micrarchaeum acidiphilum ARMAN-2</name>
    <dbReference type="NCBI Taxonomy" id="425595"/>
    <lineage>
        <taxon>Archaea</taxon>
        <taxon>Candidatus Micrarchaeota</taxon>
        <taxon>Candidatus Micrarchaeia</taxon>
        <taxon>Candidatus Micrarchaeales</taxon>
        <taxon>Candidatus Micrarchaeaceae</taxon>
        <taxon>Candidatus Micrarchaeum</taxon>
    </lineage>
</organism>
<dbReference type="Pfam" id="PF01385">
    <property type="entry name" value="OrfB_IS605"/>
    <property type="match status" value="1"/>
</dbReference>
<dbReference type="EMBL" id="DQ848677">
    <property type="protein sequence ID" value="ABI23022.1"/>
    <property type="molecule type" value="Genomic_DNA"/>
</dbReference>
<dbReference type="EMBL" id="GG697240">
    <property type="protein sequence ID" value="EET90217.1"/>
    <property type="molecule type" value="Genomic_DNA"/>
</dbReference>
<keyword evidence="4" id="KW-0233">DNA recombination</keyword>
<sequence>MKLTQVITINPNKKTEEALVNLSKIANGLYNSALYENNKRYKAEKKFSFYEDMCKNLKDNTLYGLLASQSAQAVLQKAEGSIKSFLALHKKGANAEFPHYHKKDTEWILPYKSQQIKLKKNKITLPMSLAYRKERGISYISFRIPKLRYEGRLAYLEIFRSEGKWKVSLVFDVQDAESLTPRENLYIDIGVKNLAAIYDGKNTTLYKGGIVLAENQYKDKKVAEVQKILATQNKRTSKEKRRLSRQARRRIKQRIHAMTSKIVNTAKSEGKGIVIGDLNGIRNSMHFRKKTNQANHQWIFGQITSQLEYKSKLNGVLFGKVSEKDTSKICALCGNKEHGRIHRGMYRCKLYNVVFNADADGALNIMKKYLRIPLSKGSGIGVVAALAQPAVLQWNEHEWRNEAMVPNATTAMIS</sequence>